<dbReference type="GeneID" id="28934972"/>
<dbReference type="OrthoDB" id="5412082at2759"/>
<dbReference type="Pfam" id="PF11705">
    <property type="entry name" value="RNA_pol_3_Rpc31"/>
    <property type="match status" value="1"/>
</dbReference>
<dbReference type="AlphaFoldDB" id="A0A0W4ZT16"/>
<comment type="caution">
    <text evidence="5">The sequence shown here is derived from an EMBL/GenBank/DDBJ whole genome shotgun (WGS) entry which is preliminary data.</text>
</comment>
<dbReference type="InterPro" id="IPR024661">
    <property type="entry name" value="RNA_pol_III_Rpc31"/>
</dbReference>
<dbReference type="VEuPathDB" id="FungiDB:T552_00151"/>
<evidence type="ECO:0008006" key="7">
    <source>
        <dbReference type="Google" id="ProtNLM"/>
    </source>
</evidence>
<dbReference type="GO" id="GO:0006383">
    <property type="term" value="P:transcription by RNA polymerase III"/>
    <property type="evidence" value="ECO:0007669"/>
    <property type="project" value="InterPro"/>
</dbReference>
<evidence type="ECO:0000313" key="6">
    <source>
        <dbReference type="Proteomes" id="UP000054454"/>
    </source>
</evidence>
<accession>A0A0W4ZT16</accession>
<evidence type="ECO:0000313" key="5">
    <source>
        <dbReference type="EMBL" id="KTW31509.1"/>
    </source>
</evidence>
<dbReference type="PIRSF" id="PIRSF000777">
    <property type="entry name" value="RNA_polIII_C31"/>
    <property type="match status" value="1"/>
</dbReference>
<dbReference type="Proteomes" id="UP000054454">
    <property type="component" value="Unassembled WGS sequence"/>
</dbReference>
<feature type="region of interest" description="Disordered" evidence="4">
    <location>
        <begin position="123"/>
        <end position="174"/>
    </location>
</feature>
<name>A0A0W4ZT16_PNEC8</name>
<dbReference type="RefSeq" id="XP_018227625.1">
    <property type="nucleotide sequence ID" value="XM_018368770.1"/>
</dbReference>
<keyword evidence="6" id="KW-1185">Reference proteome</keyword>
<proteinExistence type="inferred from homology"/>
<organism evidence="5 6">
    <name type="scientific">Pneumocystis carinii (strain B80)</name>
    <name type="common">Rat pneumocystis pneumonia agent</name>
    <name type="synonym">Pneumocystis carinii f. sp. carinii</name>
    <dbReference type="NCBI Taxonomy" id="1408658"/>
    <lineage>
        <taxon>Eukaryota</taxon>
        <taxon>Fungi</taxon>
        <taxon>Dikarya</taxon>
        <taxon>Ascomycota</taxon>
        <taxon>Taphrinomycotina</taxon>
        <taxon>Pneumocystomycetes</taxon>
        <taxon>Pneumocystaceae</taxon>
        <taxon>Pneumocystis</taxon>
    </lineage>
</organism>
<dbReference type="GO" id="GO:0005634">
    <property type="term" value="C:nucleus"/>
    <property type="evidence" value="ECO:0007669"/>
    <property type="project" value="UniProtKB-SubCell"/>
</dbReference>
<evidence type="ECO:0000256" key="1">
    <source>
        <dbReference type="ARBA" id="ARBA00004123"/>
    </source>
</evidence>
<dbReference type="EMBL" id="LFVZ01000001">
    <property type="protein sequence ID" value="KTW31509.1"/>
    <property type="molecule type" value="Genomic_DNA"/>
</dbReference>
<comment type="subcellular location">
    <subcellularLocation>
        <location evidence="1">Nucleus</location>
    </subcellularLocation>
</comment>
<reference evidence="6" key="1">
    <citation type="journal article" date="2016" name="Nat. Commun.">
        <title>Genome analysis of three Pneumocystis species reveals adaptation mechanisms to life exclusively in mammalian hosts.</title>
        <authorList>
            <person name="Ma L."/>
            <person name="Chen Z."/>
            <person name="Huang D.W."/>
            <person name="Kutty G."/>
            <person name="Ishihara M."/>
            <person name="Wang H."/>
            <person name="Abouelleil A."/>
            <person name="Bishop L."/>
            <person name="Davey E."/>
            <person name="Deng R."/>
            <person name="Deng X."/>
            <person name="Fan L."/>
            <person name="Fantoni G."/>
            <person name="Fitzgerald M."/>
            <person name="Gogineni E."/>
            <person name="Goldberg J.M."/>
            <person name="Handley G."/>
            <person name="Hu X."/>
            <person name="Huber C."/>
            <person name="Jiao X."/>
            <person name="Jones K."/>
            <person name="Levin J.Z."/>
            <person name="Liu Y."/>
            <person name="Macdonald P."/>
            <person name="Melnikov A."/>
            <person name="Raley C."/>
            <person name="Sassi M."/>
            <person name="Sherman B.T."/>
            <person name="Song X."/>
            <person name="Sykes S."/>
            <person name="Tran B."/>
            <person name="Walsh L."/>
            <person name="Xia Y."/>
            <person name="Yang J."/>
            <person name="Young S."/>
            <person name="Zeng Q."/>
            <person name="Zheng X."/>
            <person name="Stephens R."/>
            <person name="Nusbaum C."/>
            <person name="Birren B.W."/>
            <person name="Azadi P."/>
            <person name="Lempicki R.A."/>
            <person name="Cuomo C.A."/>
            <person name="Kovacs J.A."/>
        </authorList>
    </citation>
    <scope>NUCLEOTIDE SEQUENCE [LARGE SCALE GENOMIC DNA]</scope>
    <source>
        <strain evidence="6">B80</strain>
    </source>
</reference>
<keyword evidence="3" id="KW-0539">Nucleus</keyword>
<evidence type="ECO:0000256" key="2">
    <source>
        <dbReference type="ARBA" id="ARBA00008352"/>
    </source>
</evidence>
<comment type="similarity">
    <text evidence="2">Belongs to the eukaryotic RPC7 RNA polymerase subunit family.</text>
</comment>
<gene>
    <name evidence="5" type="ORF">T552_00151</name>
</gene>
<evidence type="ECO:0000256" key="3">
    <source>
        <dbReference type="ARBA" id="ARBA00023242"/>
    </source>
</evidence>
<feature type="compositionally biased region" description="Acidic residues" evidence="4">
    <location>
        <begin position="128"/>
        <end position="162"/>
    </location>
</feature>
<sequence length="174" mass="20675">MSSSQASSYVNENYADEKAYAQYYKELHTKISKESPFYILMSRGIDRDVSDYVKKYSDRYKPAPRMSQSLFFLRLEPSFFPEELFDVFLKEYKGLYEEKVKEPVVLEFPEGFASIFEEEMKELHESESDIVEENDQDDDFEDDDNNDYEDNYFDPGDEDYEDGSFSRDNVGDYF</sequence>
<evidence type="ECO:0000256" key="4">
    <source>
        <dbReference type="SAM" id="MobiDB-lite"/>
    </source>
</evidence>
<protein>
    <recommendedName>
        <fullName evidence="7">DNA-directed RNA polymerase III subunit</fullName>
    </recommendedName>
</protein>